<accession>D3G224</accession>
<dbReference type="InterPro" id="IPR006120">
    <property type="entry name" value="Resolvase_HTH_dom"/>
</dbReference>
<dbReference type="InterPro" id="IPR036162">
    <property type="entry name" value="Resolvase-like_N_sf"/>
</dbReference>
<keyword evidence="2" id="KW-0614">Plasmid</keyword>
<organism evidence="2 3">
    <name type="scientific">Alkalihalophilus pseudofirmus (strain ATCC BAA-2126 / JCM 17055 / OF4)</name>
    <name type="common">Bacillus pseudofirmus</name>
    <dbReference type="NCBI Taxonomy" id="398511"/>
    <lineage>
        <taxon>Bacteria</taxon>
        <taxon>Bacillati</taxon>
        <taxon>Bacillota</taxon>
        <taxon>Bacilli</taxon>
        <taxon>Bacillales</taxon>
        <taxon>Bacillaceae</taxon>
        <taxon>Alkalihalophilus</taxon>
    </lineage>
</organism>
<dbReference type="Proteomes" id="UP000001544">
    <property type="component" value="Plasmid pBpOF4-02"/>
</dbReference>
<dbReference type="Pfam" id="PF02796">
    <property type="entry name" value="HTH_7"/>
    <property type="match status" value="1"/>
</dbReference>
<reference evidence="2 3" key="1">
    <citation type="journal article" date="2011" name="Environ. Microbiol.">
        <title>Genome of alkaliphilic Bacillus pseudofirmus OF4 reveals adaptations that support the ability to grow in an external pH range from 7.5 to 11.4.</title>
        <authorList>
            <person name="Janto B."/>
            <person name="Ahmed A."/>
            <person name="Ito M."/>
            <person name="Liu J."/>
            <person name="Hicks D.B."/>
            <person name="Pagni S."/>
            <person name="Fackelmayer O.J."/>
            <person name="Smith T.A."/>
            <person name="Earl J."/>
            <person name="Elbourne L.D."/>
            <person name="Hassan K."/>
            <person name="Paulsen I.T."/>
            <person name="Kolsto A.B."/>
            <person name="Tourasse N.J."/>
            <person name="Ehrlich G.D."/>
            <person name="Boissy R."/>
            <person name="Ivey D.M."/>
            <person name="Li G."/>
            <person name="Xue Y."/>
            <person name="Ma Y."/>
            <person name="Hu F.Z."/>
            <person name="Krulwich T.A."/>
        </authorList>
    </citation>
    <scope>NUCLEOTIDE SEQUENCE [LARGE SCALE GENOMIC DNA]</scope>
    <source>
        <strain evidence="3">ATCC BAA-2126 / JCM 17055 / OF4</strain>
    </source>
</reference>
<name>D3G224_ALKPO</name>
<dbReference type="AlphaFoldDB" id="D3G224"/>
<dbReference type="HOGENOM" id="CLU_010686_9_0_9"/>
<dbReference type="GO" id="GO:0003677">
    <property type="term" value="F:DNA binding"/>
    <property type="evidence" value="ECO:0007669"/>
    <property type="project" value="InterPro"/>
</dbReference>
<dbReference type="Gene3D" id="1.10.10.60">
    <property type="entry name" value="Homeodomain-like"/>
    <property type="match status" value="1"/>
</dbReference>
<dbReference type="InterPro" id="IPR006119">
    <property type="entry name" value="Resolv_N"/>
</dbReference>
<sequence>MISNLVLTLLSWMVEEERNRIRTAQREGIEIAKEQGKYTGRKVRYHAEAKGADKLVYDKIVKMLSIGHSVMNIHRETDVSRNTIYKIKREVKKKE</sequence>
<dbReference type="EMBL" id="CP001880">
    <property type="protein sequence ID" value="ADC52400.1"/>
    <property type="molecule type" value="Genomic_DNA"/>
</dbReference>
<dbReference type="PROSITE" id="PS51736">
    <property type="entry name" value="RECOMBINASES_3"/>
    <property type="match status" value="1"/>
</dbReference>
<protein>
    <submittedName>
        <fullName evidence="2">Recombinase</fullName>
    </submittedName>
</protein>
<feature type="domain" description="Resolvase/invertase-type recombinase catalytic" evidence="1">
    <location>
        <begin position="1"/>
        <end position="36"/>
    </location>
</feature>
<gene>
    <name evidence="2" type="ordered locus">BpOF4_22024</name>
</gene>
<dbReference type="Gene3D" id="3.40.50.1390">
    <property type="entry name" value="Resolvase, N-terminal catalytic domain"/>
    <property type="match status" value="1"/>
</dbReference>
<evidence type="ECO:0000313" key="3">
    <source>
        <dbReference type="Proteomes" id="UP000001544"/>
    </source>
</evidence>
<dbReference type="KEGG" id="bpf:BpOF4_22024"/>
<proteinExistence type="predicted"/>
<evidence type="ECO:0000259" key="1">
    <source>
        <dbReference type="PROSITE" id="PS51736"/>
    </source>
</evidence>
<dbReference type="RefSeq" id="WP_012961302.1">
    <property type="nucleotide sequence ID" value="NC_013793.1"/>
</dbReference>
<dbReference type="GO" id="GO:0000150">
    <property type="term" value="F:DNA strand exchange activity"/>
    <property type="evidence" value="ECO:0007669"/>
    <property type="project" value="InterPro"/>
</dbReference>
<evidence type="ECO:0000313" key="2">
    <source>
        <dbReference type="EMBL" id="ADC52400.1"/>
    </source>
</evidence>
<keyword evidence="3" id="KW-1185">Reference proteome</keyword>
<geneLocation type="plasmid" evidence="2 3">
    <name>pBpOF4-02</name>
</geneLocation>
<dbReference type="SUPFAM" id="SSF53041">
    <property type="entry name" value="Resolvase-like"/>
    <property type="match status" value="1"/>
</dbReference>